<dbReference type="Pfam" id="PF24924">
    <property type="entry name" value="DUF7745"/>
    <property type="match status" value="2"/>
</dbReference>
<proteinExistence type="predicted"/>
<dbReference type="AlphaFoldDB" id="A0A371HX79"/>
<keyword evidence="4" id="KW-1185">Reference proteome</keyword>
<dbReference type="Proteomes" id="UP000257109">
    <property type="component" value="Unassembled WGS sequence"/>
</dbReference>
<dbReference type="InterPro" id="IPR056647">
    <property type="entry name" value="DUF7745"/>
</dbReference>
<evidence type="ECO:0000313" key="3">
    <source>
        <dbReference type="EMBL" id="RDY07397.1"/>
    </source>
</evidence>
<evidence type="ECO:0000259" key="2">
    <source>
        <dbReference type="Pfam" id="PF24924"/>
    </source>
</evidence>
<sequence>MGTKQQPGIKLGYPIQIKAPNVQTLRYLGSCLKGQCCRAFEKMHGNLLQILEIDTQSKALKVLIQYYDPPTRCFTFRDFQLAPTLEEYERLLGLPLVESAQYFHQDQPPSWAVIAGLLKVSKAEMTRSKRNQNGLERLPRAYLEEEWPAVMDALGLLVYEILLFPRMEDHVDLVAVFPYGYPSQHLLHPQPLCCTPLLYLWLTAHLFHCKHRTSCPIKDFKWSWIQPMTKEAWVRRLNEASERTIHWYPPWNEREHMIFKCEGYPNVPLLGTQGAINYNLELVERQAGYPMIRPPPEEVMASFGATGRLRSCGASLGYRRWLEDRVKSVRLPLGRIPPQDSNTQKYEVQETFEIGKLKAILEQVKAKRTDLKQKLETAMEEVRCEKQLNVETTKRARVERETRLKVGSCLKATDKKMCARRVEREQVAIEKEQLEKTLLGIKIREEEQREQFRQLQEKMRLLEEELARANLSKECLVD</sequence>
<evidence type="ECO:0000256" key="1">
    <source>
        <dbReference type="SAM" id="Coils"/>
    </source>
</evidence>
<feature type="domain" description="DUF7745" evidence="2">
    <location>
        <begin position="192"/>
        <end position="302"/>
    </location>
</feature>
<feature type="coiled-coil region" evidence="1">
    <location>
        <begin position="431"/>
        <end position="472"/>
    </location>
</feature>
<gene>
    <name evidence="3" type="ORF">CR513_08491</name>
</gene>
<organism evidence="3 4">
    <name type="scientific">Mucuna pruriens</name>
    <name type="common">Velvet bean</name>
    <name type="synonym">Dolichos pruriens</name>
    <dbReference type="NCBI Taxonomy" id="157652"/>
    <lineage>
        <taxon>Eukaryota</taxon>
        <taxon>Viridiplantae</taxon>
        <taxon>Streptophyta</taxon>
        <taxon>Embryophyta</taxon>
        <taxon>Tracheophyta</taxon>
        <taxon>Spermatophyta</taxon>
        <taxon>Magnoliopsida</taxon>
        <taxon>eudicotyledons</taxon>
        <taxon>Gunneridae</taxon>
        <taxon>Pentapetalae</taxon>
        <taxon>rosids</taxon>
        <taxon>fabids</taxon>
        <taxon>Fabales</taxon>
        <taxon>Fabaceae</taxon>
        <taxon>Papilionoideae</taxon>
        <taxon>50 kb inversion clade</taxon>
        <taxon>NPAAA clade</taxon>
        <taxon>indigoferoid/millettioid clade</taxon>
        <taxon>Phaseoleae</taxon>
        <taxon>Mucuna</taxon>
    </lineage>
</organism>
<name>A0A371HX79_MUCPR</name>
<accession>A0A371HX79</accession>
<dbReference type="EMBL" id="QJKJ01001475">
    <property type="protein sequence ID" value="RDY07397.1"/>
    <property type="molecule type" value="Genomic_DNA"/>
</dbReference>
<feature type="coiled-coil region" evidence="1">
    <location>
        <begin position="354"/>
        <end position="388"/>
    </location>
</feature>
<dbReference type="PANTHER" id="PTHR48154">
    <property type="entry name" value="PROTEIN, PUTATIVE-RELATED"/>
    <property type="match status" value="1"/>
</dbReference>
<feature type="domain" description="DUF7745" evidence="2">
    <location>
        <begin position="25"/>
        <end position="176"/>
    </location>
</feature>
<reference evidence="3" key="1">
    <citation type="submission" date="2018-05" db="EMBL/GenBank/DDBJ databases">
        <title>Draft genome of Mucuna pruriens seed.</title>
        <authorList>
            <person name="Nnadi N.E."/>
            <person name="Vos R."/>
            <person name="Hasami M.H."/>
            <person name="Devisetty U.K."/>
            <person name="Aguiy J.C."/>
        </authorList>
    </citation>
    <scope>NUCLEOTIDE SEQUENCE [LARGE SCALE GENOMIC DNA]</scope>
    <source>
        <strain evidence="3">JCA_2017</strain>
    </source>
</reference>
<keyword evidence="1" id="KW-0175">Coiled coil</keyword>
<comment type="caution">
    <text evidence="3">The sequence shown here is derived from an EMBL/GenBank/DDBJ whole genome shotgun (WGS) entry which is preliminary data.</text>
</comment>
<dbReference type="PANTHER" id="PTHR48154:SF1">
    <property type="entry name" value="PROTEIN, PUTATIVE-RELATED"/>
    <property type="match status" value="1"/>
</dbReference>
<dbReference type="OrthoDB" id="989156at2759"/>
<evidence type="ECO:0000313" key="4">
    <source>
        <dbReference type="Proteomes" id="UP000257109"/>
    </source>
</evidence>
<protein>
    <recommendedName>
        <fullName evidence="2">DUF7745 domain-containing protein</fullName>
    </recommendedName>
</protein>
<feature type="non-terminal residue" evidence="3">
    <location>
        <position position="1"/>
    </location>
</feature>